<name>A0ABP9XHQ2_9DEIO</name>
<feature type="region of interest" description="Disordered" evidence="5">
    <location>
        <begin position="543"/>
        <end position="564"/>
    </location>
</feature>
<evidence type="ECO:0000256" key="3">
    <source>
        <dbReference type="ARBA" id="ARBA00022825"/>
    </source>
</evidence>
<dbReference type="PRINTS" id="PR00723">
    <property type="entry name" value="SUBTILISIN"/>
</dbReference>
<feature type="chain" id="PRO_5046728633" description="Peptidase S8/S53 domain-containing protein" evidence="6">
    <location>
        <begin position="22"/>
        <end position="564"/>
    </location>
</feature>
<keyword evidence="2 4" id="KW-0378">Hydrolase</keyword>
<keyword evidence="9" id="KW-1185">Reference proteome</keyword>
<dbReference type="Proteomes" id="UP001404956">
    <property type="component" value="Unassembled WGS sequence"/>
</dbReference>
<dbReference type="EMBL" id="BAABRV010000010">
    <property type="protein sequence ID" value="GAA5534832.1"/>
    <property type="molecule type" value="Genomic_DNA"/>
</dbReference>
<dbReference type="SUPFAM" id="SSF52743">
    <property type="entry name" value="Subtilisin-like"/>
    <property type="match status" value="1"/>
</dbReference>
<feature type="active site" description="Charge relay system" evidence="4">
    <location>
        <position position="236"/>
    </location>
</feature>
<dbReference type="InterPro" id="IPR036852">
    <property type="entry name" value="Peptidase_S8/S53_dom_sf"/>
</dbReference>
<feature type="compositionally biased region" description="Pro residues" evidence="5">
    <location>
        <begin position="543"/>
        <end position="557"/>
    </location>
</feature>
<accession>A0ABP9XHQ2</accession>
<evidence type="ECO:0000313" key="9">
    <source>
        <dbReference type="Proteomes" id="UP001404956"/>
    </source>
</evidence>
<keyword evidence="6" id="KW-0732">Signal</keyword>
<feature type="domain" description="Peptidase S8/S53" evidence="7">
    <location>
        <begin position="227"/>
        <end position="524"/>
    </location>
</feature>
<proteinExistence type="inferred from homology"/>
<protein>
    <recommendedName>
        <fullName evidence="7">Peptidase S8/S53 domain-containing protein</fullName>
    </recommendedName>
</protein>
<sequence>MRRRTPLTVITVLTALLSACGQPQTPQGVQATSGKVTVSIVPALKAQRLAAQSTGSTSPEVTEVQFPSGSMEFFEQELVVRVTDETAFQSFLTKYNGVVVNDGALPAPPSSSLKTRVVPDRQWRLVRVKAPMVSLEELAQELAALGMQGDIRIPDQDTANLYALALDYAHTDGVKAELNLALKPQASGSALEHQRSPSVFRQPMNNWWLQAGAGNVIRAWEEFGTSGQGVGIAIIDVGFTPNDPDIINSDPLNGIGARRGVMQYDFAQNDYDVTSDAGGDPDPNGTTWHGHGTAAIAFGAQNNHYGETGVAPDATPMLFRVGRGIGNAMSYYDAGRAVDTAVAWGASVISMSFSANTPGGVGIPGTYLGAALDRAEARGVINVAAMGNSQNGEYYDFARWPWKTYPVPAVWSAVIAVGATNSINTRASYSNYGPVVGIWAPAGESNGADAIRVAPSNKYSSGCYSINFCMTTDETEIFPGTSAAAPFVAGAVALMKQVKPSLTKRDVLNIFSQTARKNTPDGNVNGAGLINVYEAVKLARDYTPPPPPPEVPEPPEICRPVSSC</sequence>
<comment type="similarity">
    <text evidence="4">Belongs to the peptidase S8 family.</text>
</comment>
<dbReference type="PANTHER" id="PTHR42884:SF14">
    <property type="entry name" value="NEUROENDOCRINE CONVERTASE 1"/>
    <property type="match status" value="1"/>
</dbReference>
<gene>
    <name evidence="8" type="ORF">Dalu01_03246</name>
</gene>
<evidence type="ECO:0000256" key="6">
    <source>
        <dbReference type="SAM" id="SignalP"/>
    </source>
</evidence>
<dbReference type="InterPro" id="IPR015500">
    <property type="entry name" value="Peptidase_S8_subtilisin-rel"/>
</dbReference>
<feature type="active site" description="Charge relay system" evidence="4">
    <location>
        <position position="482"/>
    </location>
</feature>
<comment type="caution">
    <text evidence="8">The sequence shown here is derived from an EMBL/GenBank/DDBJ whole genome shotgun (WGS) entry which is preliminary data.</text>
</comment>
<dbReference type="PROSITE" id="PS51892">
    <property type="entry name" value="SUBTILASE"/>
    <property type="match status" value="1"/>
</dbReference>
<dbReference type="PROSITE" id="PS51257">
    <property type="entry name" value="PROKAR_LIPOPROTEIN"/>
    <property type="match status" value="1"/>
</dbReference>
<evidence type="ECO:0000256" key="2">
    <source>
        <dbReference type="ARBA" id="ARBA00022801"/>
    </source>
</evidence>
<keyword evidence="1 4" id="KW-0645">Protease</keyword>
<evidence type="ECO:0000259" key="7">
    <source>
        <dbReference type="Pfam" id="PF00082"/>
    </source>
</evidence>
<dbReference type="InterPro" id="IPR023828">
    <property type="entry name" value="Peptidase_S8_Ser-AS"/>
</dbReference>
<dbReference type="Pfam" id="PF00082">
    <property type="entry name" value="Peptidase_S8"/>
    <property type="match status" value="1"/>
</dbReference>
<evidence type="ECO:0000256" key="5">
    <source>
        <dbReference type="SAM" id="MobiDB-lite"/>
    </source>
</evidence>
<reference evidence="8 9" key="1">
    <citation type="submission" date="2024-02" db="EMBL/GenBank/DDBJ databases">
        <title>Deinococcus aluminii NBRC 112889.</title>
        <authorList>
            <person name="Ichikawa N."/>
            <person name="Katano-Makiyama Y."/>
            <person name="Hidaka K."/>
        </authorList>
    </citation>
    <scope>NUCLEOTIDE SEQUENCE [LARGE SCALE GENOMIC DNA]</scope>
    <source>
        <strain evidence="8 9">NBRC 112889</strain>
    </source>
</reference>
<dbReference type="InterPro" id="IPR000209">
    <property type="entry name" value="Peptidase_S8/S53_dom"/>
</dbReference>
<dbReference type="Gene3D" id="3.40.50.200">
    <property type="entry name" value="Peptidase S8/S53 domain"/>
    <property type="match status" value="1"/>
</dbReference>
<keyword evidence="3 4" id="KW-0720">Serine protease</keyword>
<organism evidence="8 9">
    <name type="scientific">Deinococcus aluminii</name>
    <dbReference type="NCBI Taxonomy" id="1656885"/>
    <lineage>
        <taxon>Bacteria</taxon>
        <taxon>Thermotogati</taxon>
        <taxon>Deinococcota</taxon>
        <taxon>Deinococci</taxon>
        <taxon>Deinococcales</taxon>
        <taxon>Deinococcaceae</taxon>
        <taxon>Deinococcus</taxon>
    </lineage>
</organism>
<evidence type="ECO:0000256" key="4">
    <source>
        <dbReference type="PROSITE-ProRule" id="PRU01240"/>
    </source>
</evidence>
<dbReference type="PANTHER" id="PTHR42884">
    <property type="entry name" value="PROPROTEIN CONVERTASE SUBTILISIN/KEXIN-RELATED"/>
    <property type="match status" value="1"/>
</dbReference>
<feature type="signal peptide" evidence="6">
    <location>
        <begin position="1"/>
        <end position="21"/>
    </location>
</feature>
<dbReference type="PROSITE" id="PS00138">
    <property type="entry name" value="SUBTILASE_SER"/>
    <property type="match status" value="1"/>
</dbReference>
<evidence type="ECO:0000256" key="1">
    <source>
        <dbReference type="ARBA" id="ARBA00022670"/>
    </source>
</evidence>
<evidence type="ECO:0000313" key="8">
    <source>
        <dbReference type="EMBL" id="GAA5534832.1"/>
    </source>
</evidence>
<feature type="active site" description="Charge relay system" evidence="4">
    <location>
        <position position="289"/>
    </location>
</feature>